<feature type="transmembrane region" description="Helical" evidence="1">
    <location>
        <begin position="44"/>
        <end position="62"/>
    </location>
</feature>
<dbReference type="AlphaFoldDB" id="A0A1W9KQ46"/>
<accession>A0A1W9KQ46</accession>
<evidence type="ECO:0000313" key="2">
    <source>
        <dbReference type="EMBL" id="OQW86291.1"/>
    </source>
</evidence>
<evidence type="ECO:0000313" key="3">
    <source>
        <dbReference type="Proteomes" id="UP000192505"/>
    </source>
</evidence>
<dbReference type="EMBL" id="MTEI01000019">
    <property type="protein sequence ID" value="OQW86291.1"/>
    <property type="molecule type" value="Genomic_DNA"/>
</dbReference>
<organism evidence="2 3">
    <name type="scientific">Rhodoferax ferrireducens</name>
    <dbReference type="NCBI Taxonomy" id="192843"/>
    <lineage>
        <taxon>Bacteria</taxon>
        <taxon>Pseudomonadati</taxon>
        <taxon>Pseudomonadota</taxon>
        <taxon>Betaproteobacteria</taxon>
        <taxon>Burkholderiales</taxon>
        <taxon>Comamonadaceae</taxon>
        <taxon>Rhodoferax</taxon>
    </lineage>
</organism>
<dbReference type="InterPro" id="IPR008875">
    <property type="entry name" value="TraX"/>
</dbReference>
<sequence>MMGKFSWPRLAVSNGTLEALKWLALVAMTVDHVNKFLFNGTNDAAFAVGRLALPLFVFVLACNLARPGALDRGAYTRTMKRLALFGVLALPAFVILGGVHAALLPLNIMFTLLVLTAALNLVDRGTVSGYAAAAAVFLVGGYNVEYWWPALALGVAVWWYCKRPGAMPLALTLTALGALWFINSNWWALVAFPVVVAASLLDLRVPRVRWVFYAYYPVHLFALCLIRIPMSKAGYLFF</sequence>
<gene>
    <name evidence="2" type="ORF">BWK72_18125</name>
</gene>
<comment type="caution">
    <text evidence="2">The sequence shown here is derived from an EMBL/GenBank/DDBJ whole genome shotgun (WGS) entry which is preliminary data.</text>
</comment>
<keyword evidence="1" id="KW-0472">Membrane</keyword>
<keyword evidence="1" id="KW-0812">Transmembrane</keyword>
<dbReference type="Proteomes" id="UP000192505">
    <property type="component" value="Unassembled WGS sequence"/>
</dbReference>
<protein>
    <submittedName>
        <fullName evidence="2">Conjugal transfer protein TraX</fullName>
    </submittedName>
</protein>
<keyword evidence="1" id="KW-1133">Transmembrane helix</keyword>
<dbReference type="Pfam" id="PF05857">
    <property type="entry name" value="TraX"/>
    <property type="match status" value="1"/>
</dbReference>
<feature type="transmembrane region" description="Helical" evidence="1">
    <location>
        <begin position="146"/>
        <end position="161"/>
    </location>
</feature>
<evidence type="ECO:0000256" key="1">
    <source>
        <dbReference type="SAM" id="Phobius"/>
    </source>
</evidence>
<proteinExistence type="predicted"/>
<feature type="transmembrane region" description="Helical" evidence="1">
    <location>
        <begin position="210"/>
        <end position="228"/>
    </location>
</feature>
<reference evidence="2 3" key="1">
    <citation type="submission" date="2017-01" db="EMBL/GenBank/DDBJ databases">
        <title>Novel large sulfur bacteria in the metagenomes of groundwater-fed chemosynthetic microbial mats in the Lake Huron basin.</title>
        <authorList>
            <person name="Sharrar A.M."/>
            <person name="Flood B.E."/>
            <person name="Bailey J.V."/>
            <person name="Jones D.S."/>
            <person name="Biddanda B."/>
            <person name="Ruberg S.A."/>
            <person name="Marcus D.N."/>
            <person name="Dick G.J."/>
        </authorList>
    </citation>
    <scope>NUCLEOTIDE SEQUENCE [LARGE SCALE GENOMIC DNA]</scope>
    <source>
        <strain evidence="2">A7</strain>
    </source>
</reference>
<name>A0A1W9KQ46_9BURK</name>
<feature type="transmembrane region" description="Helical" evidence="1">
    <location>
        <begin position="173"/>
        <end position="198"/>
    </location>
</feature>
<feature type="transmembrane region" description="Helical" evidence="1">
    <location>
        <begin position="82"/>
        <end position="103"/>
    </location>
</feature>